<dbReference type="Pfam" id="PF12706">
    <property type="entry name" value="Lactamase_B_2"/>
    <property type="match status" value="1"/>
</dbReference>
<dbReference type="PANTHER" id="PTHR15032">
    <property type="entry name" value="N-ACYL-PHOSPHATIDYLETHANOLAMINE-HYDROLYZING PHOSPHOLIPASE D"/>
    <property type="match status" value="1"/>
</dbReference>
<dbReference type="Gene3D" id="3.60.15.10">
    <property type="entry name" value="Ribonuclease Z/Hydroxyacylglutathione hydrolase-like"/>
    <property type="match status" value="1"/>
</dbReference>
<dbReference type="GO" id="GO:0008270">
    <property type="term" value="F:zinc ion binding"/>
    <property type="evidence" value="ECO:0007669"/>
    <property type="project" value="InterPro"/>
</dbReference>
<dbReference type="EMBL" id="HBGH01011738">
    <property type="protein sequence ID" value="CAD9234430.1"/>
    <property type="molecule type" value="Transcribed_RNA"/>
</dbReference>
<dbReference type="InterPro" id="IPR036866">
    <property type="entry name" value="RibonucZ/Hydroxyglut_hydro"/>
</dbReference>
<sequence length="366" mass="40309">MDNSSSGGSGVRTHHRQNGGFENPWPSFSKREVAKGQSPALSIISTMKREPSKADLAALLLLSGKPDFQAAESHLKETRSSVVVSWLGHCTFLIQVHGATFLTDPVWGGKSSPVMHIPGAHSKRIVPPPCEISELPCIDAILITSSRSDHLDKSAVRDIRTCQPSAKWFVPLQVGSLLAAAGVPSENIVELDWYQNRTLDRDVEVVCTPSQFVPGGPWGHHSTSLWCSWVVLGPRSRIFFAGGTGYRAVNKETPCDSREEREKFPACPAFREIGQRYGPFSVAFLPIGGYSPRSLLSSIQCDPLDAIAIHLDVRARQSVAMNWGTLQHMDEETLEPLRKLERSLIDCKLSDSDFVVMMPGKTRVFH</sequence>
<dbReference type="InterPro" id="IPR001279">
    <property type="entry name" value="Metallo-B-lactamas"/>
</dbReference>
<organism evidence="3">
    <name type="scientific">Compsopogon caeruleus</name>
    <dbReference type="NCBI Taxonomy" id="31354"/>
    <lineage>
        <taxon>Eukaryota</taxon>
        <taxon>Rhodophyta</taxon>
        <taxon>Compsopogonophyceae</taxon>
        <taxon>Compsopogonales</taxon>
        <taxon>Compsopogonaceae</taxon>
        <taxon>Compsopogon</taxon>
    </lineage>
</organism>
<proteinExistence type="predicted"/>
<gene>
    <name evidence="3" type="ORF">CCAE0312_LOCUS6519</name>
</gene>
<evidence type="ECO:0000313" key="3">
    <source>
        <dbReference type="EMBL" id="CAD9234430.1"/>
    </source>
</evidence>
<evidence type="ECO:0000256" key="1">
    <source>
        <dbReference type="SAM" id="MobiDB-lite"/>
    </source>
</evidence>
<dbReference type="GO" id="GO:0005737">
    <property type="term" value="C:cytoplasm"/>
    <property type="evidence" value="ECO:0007669"/>
    <property type="project" value="TreeGrafter"/>
</dbReference>
<dbReference type="GO" id="GO:0070290">
    <property type="term" value="F:N-acylphosphatidylethanolamine-specific phospholipase D activity"/>
    <property type="evidence" value="ECO:0007669"/>
    <property type="project" value="InterPro"/>
</dbReference>
<dbReference type="InterPro" id="IPR024884">
    <property type="entry name" value="NAPE-PLD"/>
</dbReference>
<dbReference type="PIRSF" id="PIRSF038896">
    <property type="entry name" value="NAPE-PLD"/>
    <property type="match status" value="1"/>
</dbReference>
<name>A0A7S1XEJ7_9RHOD</name>
<dbReference type="SUPFAM" id="SSF56281">
    <property type="entry name" value="Metallo-hydrolase/oxidoreductase"/>
    <property type="match status" value="1"/>
</dbReference>
<reference evidence="3" key="1">
    <citation type="submission" date="2021-01" db="EMBL/GenBank/DDBJ databases">
        <authorList>
            <person name="Corre E."/>
            <person name="Pelletier E."/>
            <person name="Niang G."/>
            <person name="Scheremetjew M."/>
            <person name="Finn R."/>
            <person name="Kale V."/>
            <person name="Holt S."/>
            <person name="Cochrane G."/>
            <person name="Meng A."/>
            <person name="Brown T."/>
            <person name="Cohen L."/>
        </authorList>
    </citation>
    <scope>NUCLEOTIDE SEQUENCE</scope>
    <source>
        <strain evidence="3">SAG 36.94</strain>
    </source>
</reference>
<accession>A0A7S1XEJ7</accession>
<evidence type="ECO:0000259" key="2">
    <source>
        <dbReference type="Pfam" id="PF12706"/>
    </source>
</evidence>
<protein>
    <recommendedName>
        <fullName evidence="2">Metallo-beta-lactamase domain-containing protein</fullName>
    </recommendedName>
</protein>
<feature type="region of interest" description="Disordered" evidence="1">
    <location>
        <begin position="1"/>
        <end position="29"/>
    </location>
</feature>
<dbReference type="AlphaFoldDB" id="A0A7S1XEJ7"/>
<dbReference type="PANTHER" id="PTHR15032:SF4">
    <property type="entry name" value="N-ACYL-PHOSPHATIDYLETHANOLAMINE-HYDROLYZING PHOSPHOLIPASE D"/>
    <property type="match status" value="1"/>
</dbReference>
<feature type="domain" description="Metallo-beta-lactamase" evidence="2">
    <location>
        <begin position="101"/>
        <end position="321"/>
    </location>
</feature>